<evidence type="ECO:0000256" key="14">
    <source>
        <dbReference type="ARBA" id="ARBA00051301"/>
    </source>
</evidence>
<evidence type="ECO:0000313" key="16">
    <source>
        <dbReference type="EMBL" id="MFC6181615.1"/>
    </source>
</evidence>
<evidence type="ECO:0000256" key="11">
    <source>
        <dbReference type="ARBA" id="ARBA00022915"/>
    </source>
</evidence>
<evidence type="ECO:0000256" key="12">
    <source>
        <dbReference type="ARBA" id="ARBA00023154"/>
    </source>
</evidence>
<dbReference type="EMBL" id="JBHSSC010000040">
    <property type="protein sequence ID" value="MFC6181615.1"/>
    <property type="molecule type" value="Genomic_DNA"/>
</dbReference>
<dbReference type="CDD" id="cd08659">
    <property type="entry name" value="M20_ArgE_DapE-like"/>
    <property type="match status" value="1"/>
</dbReference>
<comment type="similarity">
    <text evidence="4">Belongs to the peptidase M20A family.</text>
</comment>
<evidence type="ECO:0000256" key="1">
    <source>
        <dbReference type="ARBA" id="ARBA00001941"/>
    </source>
</evidence>
<keyword evidence="17" id="KW-1185">Reference proteome</keyword>
<keyword evidence="12" id="KW-0457">Lysine biosynthesis</keyword>
<keyword evidence="8" id="KW-0479">Metal-binding</keyword>
<comment type="cofactor">
    <cofactor evidence="2">
        <name>Zn(2+)</name>
        <dbReference type="ChEBI" id="CHEBI:29105"/>
    </cofactor>
</comment>
<dbReference type="InterPro" id="IPR011650">
    <property type="entry name" value="Peptidase_M20_dimer"/>
</dbReference>
<comment type="caution">
    <text evidence="16">The sequence shown here is derived from an EMBL/GenBank/DDBJ whole genome shotgun (WGS) entry which is preliminary data.</text>
</comment>
<protein>
    <recommendedName>
        <fullName evidence="6">Probable succinyl-diaminopimelate desuccinylase</fullName>
        <ecNumber evidence="5">3.5.1.18</ecNumber>
    </recommendedName>
</protein>
<dbReference type="InterPro" id="IPR050072">
    <property type="entry name" value="Peptidase_M20A"/>
</dbReference>
<accession>A0ABW1S199</accession>
<dbReference type="EC" id="3.5.1.18" evidence="5"/>
<organism evidence="16 17">
    <name type="scientific">Lactiplantibacillus daowaiensis</name>
    <dbReference type="NCBI Taxonomy" id="2559918"/>
    <lineage>
        <taxon>Bacteria</taxon>
        <taxon>Bacillati</taxon>
        <taxon>Bacillota</taxon>
        <taxon>Bacilli</taxon>
        <taxon>Lactobacillales</taxon>
        <taxon>Lactobacillaceae</taxon>
        <taxon>Lactiplantibacillus</taxon>
    </lineage>
</organism>
<keyword evidence="7" id="KW-0028">Amino-acid biosynthesis</keyword>
<name>A0ABW1S199_9LACO</name>
<dbReference type="InterPro" id="IPR010182">
    <property type="entry name" value="ArgE/DapE"/>
</dbReference>
<dbReference type="SUPFAM" id="SSF55031">
    <property type="entry name" value="Bacterial exopeptidase dimerisation domain"/>
    <property type="match status" value="1"/>
</dbReference>
<dbReference type="PROSITE" id="PS00758">
    <property type="entry name" value="ARGE_DAPE_CPG2_1"/>
    <property type="match status" value="1"/>
</dbReference>
<dbReference type="Gene3D" id="3.30.70.360">
    <property type="match status" value="1"/>
</dbReference>
<dbReference type="NCBIfam" id="NF006365">
    <property type="entry name" value="PRK08588.1"/>
    <property type="match status" value="1"/>
</dbReference>
<dbReference type="PANTHER" id="PTHR43808:SF8">
    <property type="entry name" value="PEPTIDASE M20 DIMERISATION DOMAIN-CONTAINING PROTEIN"/>
    <property type="match status" value="1"/>
</dbReference>
<evidence type="ECO:0000256" key="9">
    <source>
        <dbReference type="ARBA" id="ARBA00022801"/>
    </source>
</evidence>
<comment type="cofactor">
    <cofactor evidence="1">
        <name>Co(2+)</name>
        <dbReference type="ChEBI" id="CHEBI:48828"/>
    </cofactor>
</comment>
<dbReference type="InterPro" id="IPR036264">
    <property type="entry name" value="Bact_exopeptidase_dim_dom"/>
</dbReference>
<evidence type="ECO:0000256" key="4">
    <source>
        <dbReference type="ARBA" id="ARBA00006247"/>
    </source>
</evidence>
<sequence length="381" mass="41045">MAVFSETDKIKILADLVKIKSVNDDETEVAQYLQRLFADHGIQATLMPLSDTRSNLVAEIGTTGPVLGISGHMDVVTAGDTSKWTSDPFTLTERAGKLYGRGATDMKSGLAAMVIAMIEIDAAKTLKNGRIRLMATVAEEVGETGSQKFYEAGTMADVSALLIGEPSGYNIAYAHKGSIDVELTSKGKTAHSSMPEAGYNALDPLIEILAQANHVFRDSDRESDLLGKLIFNSTVLQGGNQVNSIPGAAKAELNIRSIPEFDNDTAIAALQQLVDQQNAAGAQVDLRVFMSQNPVAAPKDTELSDLAAKLGQPYAGTSIPKVAIPAVTDASNLLKGKDRDFPFIMFGPGNMTPHQVDENVDRQMYLDFIQLYQQLFVDYLN</sequence>
<keyword evidence="9" id="KW-0378">Hydrolase</keyword>
<dbReference type="SUPFAM" id="SSF53187">
    <property type="entry name" value="Zn-dependent exopeptidases"/>
    <property type="match status" value="1"/>
</dbReference>
<dbReference type="Pfam" id="PF01546">
    <property type="entry name" value="Peptidase_M20"/>
    <property type="match status" value="1"/>
</dbReference>
<dbReference type="RefSeq" id="WP_137628554.1">
    <property type="nucleotide sequence ID" value="NZ_BJDJ01000010.1"/>
</dbReference>
<dbReference type="Gene3D" id="3.40.630.10">
    <property type="entry name" value="Zn peptidases"/>
    <property type="match status" value="1"/>
</dbReference>
<evidence type="ECO:0000256" key="8">
    <source>
        <dbReference type="ARBA" id="ARBA00022723"/>
    </source>
</evidence>
<evidence type="ECO:0000259" key="15">
    <source>
        <dbReference type="Pfam" id="PF07687"/>
    </source>
</evidence>
<evidence type="ECO:0000256" key="7">
    <source>
        <dbReference type="ARBA" id="ARBA00022605"/>
    </source>
</evidence>
<dbReference type="InterPro" id="IPR002933">
    <property type="entry name" value="Peptidase_M20"/>
</dbReference>
<comment type="pathway">
    <text evidence="3">Amino-acid biosynthesis; L-lysine biosynthesis via DAP pathway; LL-2,6-diaminopimelate from (S)-tetrahydrodipicolinate (succinylase route): step 3/3.</text>
</comment>
<keyword evidence="11" id="KW-0220">Diaminopimelate biosynthesis</keyword>
<keyword evidence="13" id="KW-0170">Cobalt</keyword>
<evidence type="ECO:0000256" key="3">
    <source>
        <dbReference type="ARBA" id="ARBA00005130"/>
    </source>
</evidence>
<evidence type="ECO:0000256" key="13">
    <source>
        <dbReference type="ARBA" id="ARBA00023285"/>
    </source>
</evidence>
<evidence type="ECO:0000313" key="17">
    <source>
        <dbReference type="Proteomes" id="UP001596282"/>
    </source>
</evidence>
<proteinExistence type="inferred from homology"/>
<comment type="catalytic activity">
    <reaction evidence="14">
        <text>N-succinyl-(2S,6S)-2,6-diaminopimelate + H2O = (2S,6S)-2,6-diaminopimelate + succinate</text>
        <dbReference type="Rhea" id="RHEA:22608"/>
        <dbReference type="ChEBI" id="CHEBI:15377"/>
        <dbReference type="ChEBI" id="CHEBI:30031"/>
        <dbReference type="ChEBI" id="CHEBI:57609"/>
        <dbReference type="ChEBI" id="CHEBI:58087"/>
        <dbReference type="EC" id="3.5.1.18"/>
    </reaction>
</comment>
<evidence type="ECO:0000256" key="6">
    <source>
        <dbReference type="ARBA" id="ARBA00016853"/>
    </source>
</evidence>
<dbReference type="Proteomes" id="UP001596282">
    <property type="component" value="Unassembled WGS sequence"/>
</dbReference>
<evidence type="ECO:0000256" key="2">
    <source>
        <dbReference type="ARBA" id="ARBA00001947"/>
    </source>
</evidence>
<dbReference type="InterPro" id="IPR001261">
    <property type="entry name" value="ArgE/DapE_CS"/>
</dbReference>
<dbReference type="PANTHER" id="PTHR43808">
    <property type="entry name" value="ACETYLORNITHINE DEACETYLASE"/>
    <property type="match status" value="1"/>
</dbReference>
<feature type="domain" description="Peptidase M20 dimerisation" evidence="15">
    <location>
        <begin position="173"/>
        <end position="279"/>
    </location>
</feature>
<gene>
    <name evidence="16" type="ORF">ACFP5Y_10310</name>
</gene>
<keyword evidence="10" id="KW-0862">Zinc</keyword>
<dbReference type="Pfam" id="PF07687">
    <property type="entry name" value="M20_dimer"/>
    <property type="match status" value="1"/>
</dbReference>
<evidence type="ECO:0000256" key="10">
    <source>
        <dbReference type="ARBA" id="ARBA00022833"/>
    </source>
</evidence>
<dbReference type="NCBIfam" id="TIGR01910">
    <property type="entry name" value="DapE-ArgE"/>
    <property type="match status" value="1"/>
</dbReference>
<evidence type="ECO:0000256" key="5">
    <source>
        <dbReference type="ARBA" id="ARBA00011921"/>
    </source>
</evidence>
<reference evidence="17" key="1">
    <citation type="journal article" date="2019" name="Int. J. Syst. Evol. Microbiol.">
        <title>The Global Catalogue of Microorganisms (GCM) 10K type strain sequencing project: providing services to taxonomists for standard genome sequencing and annotation.</title>
        <authorList>
            <consortium name="The Broad Institute Genomics Platform"/>
            <consortium name="The Broad Institute Genome Sequencing Center for Infectious Disease"/>
            <person name="Wu L."/>
            <person name="Ma J."/>
        </authorList>
    </citation>
    <scope>NUCLEOTIDE SEQUENCE [LARGE SCALE GENOMIC DNA]</scope>
    <source>
        <strain evidence="17">CCM 8933</strain>
    </source>
</reference>